<dbReference type="InterPro" id="IPR056511">
    <property type="entry name" value="IDM1_C"/>
</dbReference>
<dbReference type="GO" id="GO:0006357">
    <property type="term" value="P:regulation of transcription by RNA polymerase II"/>
    <property type="evidence" value="ECO:0007669"/>
    <property type="project" value="TreeGrafter"/>
</dbReference>
<dbReference type="PANTHER" id="PTHR46309:SF5">
    <property type="entry name" value="GNAT FAMILY ACETYLTRANSFERASE"/>
    <property type="match status" value="1"/>
</dbReference>
<protein>
    <recommendedName>
        <fullName evidence="1">Increased DNA methylation 1 C-terminal domain-containing protein</fullName>
    </recommendedName>
</protein>
<comment type="caution">
    <text evidence="2">The sequence shown here is derived from an EMBL/GenBank/DDBJ whole genome shotgun (WGS) entry which is preliminary data.</text>
</comment>
<dbReference type="SUPFAM" id="SSF55729">
    <property type="entry name" value="Acyl-CoA N-acyltransferases (Nat)"/>
    <property type="match status" value="1"/>
</dbReference>
<dbReference type="InParanoid" id="A0A1Q3D5D5"/>
<dbReference type="InterPro" id="IPR042163">
    <property type="entry name" value="PHF12"/>
</dbReference>
<evidence type="ECO:0000313" key="3">
    <source>
        <dbReference type="Proteomes" id="UP000187406"/>
    </source>
</evidence>
<feature type="non-terminal residue" evidence="2">
    <location>
        <position position="1"/>
    </location>
</feature>
<dbReference type="AlphaFoldDB" id="A0A1Q3D5D5"/>
<organism evidence="2 3">
    <name type="scientific">Cephalotus follicularis</name>
    <name type="common">Albany pitcher plant</name>
    <dbReference type="NCBI Taxonomy" id="3775"/>
    <lineage>
        <taxon>Eukaryota</taxon>
        <taxon>Viridiplantae</taxon>
        <taxon>Streptophyta</taxon>
        <taxon>Embryophyta</taxon>
        <taxon>Tracheophyta</taxon>
        <taxon>Spermatophyta</taxon>
        <taxon>Magnoliopsida</taxon>
        <taxon>eudicotyledons</taxon>
        <taxon>Gunneridae</taxon>
        <taxon>Pentapetalae</taxon>
        <taxon>rosids</taxon>
        <taxon>fabids</taxon>
        <taxon>Oxalidales</taxon>
        <taxon>Cephalotaceae</taxon>
        <taxon>Cephalotus</taxon>
    </lineage>
</organism>
<dbReference type="STRING" id="3775.A0A1Q3D5D5"/>
<name>A0A1Q3D5D5_CEPFO</name>
<evidence type="ECO:0000313" key="2">
    <source>
        <dbReference type="EMBL" id="GAV87707.1"/>
    </source>
</evidence>
<proteinExistence type="predicted"/>
<sequence>KLQKLVGVSNQLDDKMLYWSLILPMELGSALFSDTNNNEHKIVQCNSMVALAWSLMNDCFLTNLDKHKINVVQSVVYSRGYNLTRINFNRFYTVIWEIGDEVISTASLRIHNPKLAEMPYIATGQKYRLQGMSRKLIIAIESVTLYSLNVENLVIPSIAELATMWIGKYRFSHVKDSLRGEILHSNMLMFPRTIRLQNTLLSAESVAPNNRSIKVVEENNNDSLQNVARLSNFDLNLEPRLFVLNQEPEM</sequence>
<gene>
    <name evidence="2" type="ORF">CFOL_v3_31133</name>
</gene>
<dbReference type="OrthoDB" id="429143at2759"/>
<dbReference type="InterPro" id="IPR016181">
    <property type="entry name" value="Acyl_CoA_acyltransferase"/>
</dbReference>
<feature type="domain" description="Increased DNA methylation 1 C-terminal" evidence="1">
    <location>
        <begin position="66"/>
        <end position="198"/>
    </location>
</feature>
<dbReference type="GO" id="GO:0003714">
    <property type="term" value="F:transcription corepressor activity"/>
    <property type="evidence" value="ECO:0007669"/>
    <property type="project" value="InterPro"/>
</dbReference>
<dbReference type="PANTHER" id="PTHR46309">
    <property type="entry name" value="PHD FINGER PROTEIN 12"/>
    <property type="match status" value="1"/>
</dbReference>
<dbReference type="Pfam" id="PF23209">
    <property type="entry name" value="IDM1_C"/>
    <property type="match status" value="1"/>
</dbReference>
<dbReference type="GO" id="GO:0005634">
    <property type="term" value="C:nucleus"/>
    <property type="evidence" value="ECO:0007669"/>
    <property type="project" value="TreeGrafter"/>
</dbReference>
<reference evidence="3" key="1">
    <citation type="submission" date="2016-04" db="EMBL/GenBank/DDBJ databases">
        <title>Cephalotus genome sequencing.</title>
        <authorList>
            <person name="Fukushima K."/>
            <person name="Hasebe M."/>
            <person name="Fang X."/>
        </authorList>
    </citation>
    <scope>NUCLEOTIDE SEQUENCE [LARGE SCALE GENOMIC DNA]</scope>
    <source>
        <strain evidence="3">cv. St1</strain>
    </source>
</reference>
<evidence type="ECO:0000259" key="1">
    <source>
        <dbReference type="Pfam" id="PF23209"/>
    </source>
</evidence>
<dbReference type="EMBL" id="BDDD01004463">
    <property type="protein sequence ID" value="GAV87707.1"/>
    <property type="molecule type" value="Genomic_DNA"/>
</dbReference>
<accession>A0A1Q3D5D5</accession>
<keyword evidence="3" id="KW-1185">Reference proteome</keyword>
<dbReference type="Proteomes" id="UP000187406">
    <property type="component" value="Unassembled WGS sequence"/>
</dbReference>